<name>A0A0H1R811_9HYPH</name>
<evidence type="ECO:0000313" key="6">
    <source>
        <dbReference type="EMBL" id="KLK90966.1"/>
    </source>
</evidence>
<feature type="transmembrane region" description="Helical" evidence="5">
    <location>
        <begin position="138"/>
        <end position="158"/>
    </location>
</feature>
<proteinExistence type="predicted"/>
<dbReference type="Proteomes" id="UP000035489">
    <property type="component" value="Unassembled WGS sequence"/>
</dbReference>
<keyword evidence="3 5" id="KW-1133">Transmembrane helix</keyword>
<evidence type="ECO:0000313" key="7">
    <source>
        <dbReference type="Proteomes" id="UP000035489"/>
    </source>
</evidence>
<dbReference type="RefSeq" id="WP_047191277.1">
    <property type="nucleotide sequence ID" value="NZ_LCYG01000062.1"/>
</dbReference>
<dbReference type="OrthoDB" id="9808637at2"/>
<dbReference type="STRING" id="1225564.AA309_22530"/>
<accession>A0A0H1R811</accession>
<dbReference type="InterPro" id="IPR003752">
    <property type="entry name" value="DiS_bond_form_DsbB/BdbC"/>
</dbReference>
<comment type="caution">
    <text evidence="6">The sequence shown here is derived from an EMBL/GenBank/DDBJ whole genome shotgun (WGS) entry which is preliminary data.</text>
</comment>
<dbReference type="AlphaFoldDB" id="A0A0H1R811"/>
<evidence type="ECO:0000256" key="2">
    <source>
        <dbReference type="ARBA" id="ARBA00022692"/>
    </source>
</evidence>
<evidence type="ECO:0000256" key="3">
    <source>
        <dbReference type="ARBA" id="ARBA00022989"/>
    </source>
</evidence>
<reference evidence="6 7" key="1">
    <citation type="submission" date="2015-05" db="EMBL/GenBank/DDBJ databases">
        <title>Draft genome sequence of Microvirga vignae strain BR3299, a novel nitrogen fixing bacteria isolated from Brazil semi-aired region.</title>
        <authorList>
            <person name="Zilli J.E."/>
            <person name="Passos S.R."/>
            <person name="Leite J."/>
            <person name="Baldani J.I."/>
            <person name="Xavier G.R."/>
            <person name="Rumjaneck N.G."/>
            <person name="Simoes-Araujo J.L."/>
        </authorList>
    </citation>
    <scope>NUCLEOTIDE SEQUENCE [LARGE SCALE GENOMIC DNA]</scope>
    <source>
        <strain evidence="6 7">BR3299</strain>
    </source>
</reference>
<dbReference type="Pfam" id="PF02600">
    <property type="entry name" value="DsbB"/>
    <property type="match status" value="1"/>
</dbReference>
<dbReference type="EMBL" id="LCYG01000062">
    <property type="protein sequence ID" value="KLK90966.1"/>
    <property type="molecule type" value="Genomic_DNA"/>
</dbReference>
<gene>
    <name evidence="6" type="ORF">AA309_22530</name>
</gene>
<dbReference type="SUPFAM" id="SSF158442">
    <property type="entry name" value="DsbB-like"/>
    <property type="match status" value="1"/>
</dbReference>
<dbReference type="PATRIC" id="fig|1225564.3.peg.5887"/>
<evidence type="ECO:0000256" key="4">
    <source>
        <dbReference type="ARBA" id="ARBA00023136"/>
    </source>
</evidence>
<feature type="transmembrane region" description="Helical" evidence="5">
    <location>
        <begin position="67"/>
        <end position="85"/>
    </location>
</feature>
<dbReference type="GO" id="GO:0006457">
    <property type="term" value="P:protein folding"/>
    <property type="evidence" value="ECO:0007669"/>
    <property type="project" value="InterPro"/>
</dbReference>
<feature type="transmembrane region" description="Helical" evidence="5">
    <location>
        <begin position="41"/>
        <end position="60"/>
    </location>
</feature>
<protein>
    <submittedName>
        <fullName evidence="6">Disulfide bond formation protein DsbB</fullName>
    </submittedName>
</protein>
<sequence>MSLRLNLRQAALAVVLGAAATIGGALVFEHVFGYVPCKLCLIQRNPYYIAMPLGLVAAFLPPRWTRVGLWLIALIFLVSAGLGAYHSGVEWGFFAGPSDCGGGAGAGAGNVGDFLNQLQNTRVVSCTEAAWRFLGLSLAGWNVLISLALAAFAAKAAVDKGLAIGR</sequence>
<evidence type="ECO:0000256" key="1">
    <source>
        <dbReference type="ARBA" id="ARBA00004141"/>
    </source>
</evidence>
<dbReference type="GO" id="GO:0016020">
    <property type="term" value="C:membrane"/>
    <property type="evidence" value="ECO:0007669"/>
    <property type="project" value="UniProtKB-SubCell"/>
</dbReference>
<dbReference type="GO" id="GO:0015035">
    <property type="term" value="F:protein-disulfide reductase activity"/>
    <property type="evidence" value="ECO:0007669"/>
    <property type="project" value="InterPro"/>
</dbReference>
<organism evidence="6 7">
    <name type="scientific">Microvirga vignae</name>
    <dbReference type="NCBI Taxonomy" id="1225564"/>
    <lineage>
        <taxon>Bacteria</taxon>
        <taxon>Pseudomonadati</taxon>
        <taxon>Pseudomonadota</taxon>
        <taxon>Alphaproteobacteria</taxon>
        <taxon>Hyphomicrobiales</taxon>
        <taxon>Methylobacteriaceae</taxon>
        <taxon>Microvirga</taxon>
    </lineage>
</organism>
<dbReference type="PIRSF" id="PIRSF033913">
    <property type="entry name" value="S-S_format_DsbB"/>
    <property type="match status" value="1"/>
</dbReference>
<dbReference type="InterPro" id="IPR023380">
    <property type="entry name" value="DsbB-like_sf"/>
</dbReference>
<dbReference type="Gene3D" id="1.20.1550.10">
    <property type="entry name" value="DsbB-like"/>
    <property type="match status" value="1"/>
</dbReference>
<keyword evidence="4 5" id="KW-0472">Membrane</keyword>
<dbReference type="InterPro" id="IPR024199">
    <property type="entry name" value="Uncharacterised_DsbB"/>
</dbReference>
<keyword evidence="2 5" id="KW-0812">Transmembrane</keyword>
<evidence type="ECO:0000256" key="5">
    <source>
        <dbReference type="SAM" id="Phobius"/>
    </source>
</evidence>
<keyword evidence="7" id="KW-1185">Reference proteome</keyword>
<comment type="subcellular location">
    <subcellularLocation>
        <location evidence="1">Membrane</location>
        <topology evidence="1">Multi-pass membrane protein</topology>
    </subcellularLocation>
</comment>